<dbReference type="Proteomes" id="UP000286806">
    <property type="component" value="Unassembled WGS sequence"/>
</dbReference>
<keyword evidence="2" id="KW-1185">Reference proteome</keyword>
<gene>
    <name evidence="1" type="ORF">SFMTTN_2369</name>
</gene>
<name>A0A401JG06_9PROT</name>
<sequence length="37" mass="4099">MMLRRPPEIVDSVCAVHALAAVDFVDGDHFALLGFRE</sequence>
<dbReference type="AlphaFoldDB" id="A0A401JG06"/>
<reference evidence="1 2" key="1">
    <citation type="journal article" date="2019" name="Front. Microbiol.">
        <title>Genomes of Neutrophilic Sulfur-Oxidizing Chemolithoautotrophs Representing 9 Proteobacterial Species From 8 Genera.</title>
        <authorList>
            <person name="Watanabe T."/>
            <person name="Kojima H."/>
            <person name="Umezawa K."/>
            <person name="Hori C."/>
            <person name="Takasuka T.E."/>
            <person name="Kato Y."/>
            <person name="Fukui M."/>
        </authorList>
    </citation>
    <scope>NUCLEOTIDE SEQUENCE [LARGE SCALE GENOMIC DNA]</scope>
    <source>
        <strain evidence="1 2">TTN</strain>
    </source>
</reference>
<accession>A0A401JG06</accession>
<dbReference type="EMBL" id="BGOW01000020">
    <property type="protein sequence ID" value="GBL46554.1"/>
    <property type="molecule type" value="Genomic_DNA"/>
</dbReference>
<organism evidence="1 2">
    <name type="scientific">Sulfuriferula multivorans</name>
    <dbReference type="NCBI Taxonomy" id="1559896"/>
    <lineage>
        <taxon>Bacteria</taxon>
        <taxon>Pseudomonadati</taxon>
        <taxon>Pseudomonadota</taxon>
        <taxon>Betaproteobacteria</taxon>
        <taxon>Nitrosomonadales</taxon>
        <taxon>Sulfuricellaceae</taxon>
        <taxon>Sulfuriferula</taxon>
    </lineage>
</organism>
<proteinExistence type="predicted"/>
<evidence type="ECO:0000313" key="2">
    <source>
        <dbReference type="Proteomes" id="UP000286806"/>
    </source>
</evidence>
<comment type="caution">
    <text evidence="1">The sequence shown here is derived from an EMBL/GenBank/DDBJ whole genome shotgun (WGS) entry which is preliminary data.</text>
</comment>
<protein>
    <submittedName>
        <fullName evidence="1">Uncharacterized protein</fullName>
    </submittedName>
</protein>
<evidence type="ECO:0000313" key="1">
    <source>
        <dbReference type="EMBL" id="GBL46554.1"/>
    </source>
</evidence>